<evidence type="ECO:0000256" key="5">
    <source>
        <dbReference type="ARBA" id="ARBA00023136"/>
    </source>
</evidence>
<keyword evidence="5 6" id="KW-0472">Membrane</keyword>
<keyword evidence="4 6" id="KW-1133">Transmembrane helix</keyword>
<accession>A0A6J4QFT9</accession>
<dbReference type="InterPro" id="IPR051598">
    <property type="entry name" value="TSUP/Inactive_protease-like"/>
</dbReference>
<feature type="transmembrane region" description="Helical" evidence="6">
    <location>
        <begin position="201"/>
        <end position="217"/>
    </location>
</feature>
<evidence type="ECO:0000313" key="7">
    <source>
        <dbReference type="EMBL" id="CAA9440597.1"/>
    </source>
</evidence>
<feature type="transmembrane region" description="Helical" evidence="6">
    <location>
        <begin position="6"/>
        <end position="39"/>
    </location>
</feature>
<evidence type="ECO:0000256" key="2">
    <source>
        <dbReference type="ARBA" id="ARBA00009142"/>
    </source>
</evidence>
<feature type="transmembrane region" description="Helical" evidence="6">
    <location>
        <begin position="174"/>
        <end position="195"/>
    </location>
</feature>
<feature type="transmembrane region" description="Helical" evidence="6">
    <location>
        <begin position="46"/>
        <end position="64"/>
    </location>
</feature>
<dbReference type="AlphaFoldDB" id="A0A6J4QFT9"/>
<reference evidence="7" key="1">
    <citation type="submission" date="2020-02" db="EMBL/GenBank/DDBJ databases">
        <authorList>
            <person name="Meier V. D."/>
        </authorList>
    </citation>
    <scope>NUCLEOTIDE SEQUENCE</scope>
    <source>
        <strain evidence="7">AVDCRST_MAG28</strain>
    </source>
</reference>
<dbReference type="PANTHER" id="PTHR43701">
    <property type="entry name" value="MEMBRANE TRANSPORTER PROTEIN MJ0441-RELATED"/>
    <property type="match status" value="1"/>
</dbReference>
<evidence type="ECO:0000256" key="6">
    <source>
        <dbReference type="RuleBase" id="RU363041"/>
    </source>
</evidence>
<keyword evidence="6" id="KW-1003">Cell membrane</keyword>
<protein>
    <recommendedName>
        <fullName evidence="6">Probable membrane transporter protein</fullName>
    </recommendedName>
</protein>
<feature type="transmembrane region" description="Helical" evidence="6">
    <location>
        <begin position="76"/>
        <end position="95"/>
    </location>
</feature>
<evidence type="ECO:0000256" key="4">
    <source>
        <dbReference type="ARBA" id="ARBA00022989"/>
    </source>
</evidence>
<dbReference type="GO" id="GO:0005886">
    <property type="term" value="C:plasma membrane"/>
    <property type="evidence" value="ECO:0007669"/>
    <property type="project" value="UniProtKB-SubCell"/>
</dbReference>
<dbReference type="PANTHER" id="PTHR43701:SF2">
    <property type="entry name" value="MEMBRANE TRANSPORTER PROTEIN YJNA-RELATED"/>
    <property type="match status" value="1"/>
</dbReference>
<comment type="similarity">
    <text evidence="2 6">Belongs to the 4-toluene sulfonate uptake permease (TSUP) (TC 2.A.102) family.</text>
</comment>
<dbReference type="EMBL" id="CADCVE010000008">
    <property type="protein sequence ID" value="CAA9440597.1"/>
    <property type="molecule type" value="Genomic_DNA"/>
</dbReference>
<gene>
    <name evidence="7" type="ORF">AVDCRST_MAG28-195</name>
</gene>
<feature type="transmembrane region" description="Helical" evidence="6">
    <location>
        <begin position="139"/>
        <end position="162"/>
    </location>
</feature>
<name>A0A6J4QFT9_9ACTN</name>
<feature type="transmembrane region" description="Helical" evidence="6">
    <location>
        <begin position="229"/>
        <end position="247"/>
    </location>
</feature>
<evidence type="ECO:0000256" key="1">
    <source>
        <dbReference type="ARBA" id="ARBA00004141"/>
    </source>
</evidence>
<organism evidence="7">
    <name type="scientific">uncultured Rubrobacteraceae bacterium</name>
    <dbReference type="NCBI Taxonomy" id="349277"/>
    <lineage>
        <taxon>Bacteria</taxon>
        <taxon>Bacillati</taxon>
        <taxon>Actinomycetota</taxon>
        <taxon>Rubrobacteria</taxon>
        <taxon>Rubrobacterales</taxon>
        <taxon>Rubrobacteraceae</taxon>
        <taxon>environmental samples</taxon>
    </lineage>
</organism>
<keyword evidence="3 6" id="KW-0812">Transmembrane</keyword>
<dbReference type="InterPro" id="IPR002781">
    <property type="entry name" value="TM_pro_TauE-like"/>
</dbReference>
<feature type="transmembrane region" description="Helical" evidence="6">
    <location>
        <begin position="102"/>
        <end position="119"/>
    </location>
</feature>
<evidence type="ECO:0000256" key="3">
    <source>
        <dbReference type="ARBA" id="ARBA00022692"/>
    </source>
</evidence>
<comment type="subcellular location">
    <subcellularLocation>
        <location evidence="6">Cell membrane</location>
        <topology evidence="6">Multi-pass membrane protein</topology>
    </subcellularLocation>
    <subcellularLocation>
        <location evidence="1">Membrane</location>
        <topology evidence="1">Multi-pass membrane protein</topology>
    </subcellularLocation>
</comment>
<sequence length="253" mass="26172">MDLFQLAVLTVLGVFGGVLAGAAGVGGGIVFVPTLVYVAGWDIKEAVAASLVIIIFSALSGTIRNQRGEDPVDWRATVILSSTVAPATLIGVYVASISPEKVVQVVFATILLLLAYPTARGRPEVDPNAKRLAVPLVLIAGVFIGTLSGLVGVGGGVVMVPLMMLGMGLRTKRAVSTSLAVVMCAGIVGAIGYIATGFSDLLSLPPLIVGSMIGAWFGVRLRERLPEKAVSRGFAIFMVIVAFRILVDAADIL</sequence>
<proteinExistence type="inferred from homology"/>
<dbReference type="Pfam" id="PF01925">
    <property type="entry name" value="TauE"/>
    <property type="match status" value="1"/>
</dbReference>